<protein>
    <submittedName>
        <fullName evidence="1">Spermatogenesis-associated 2</fullName>
    </submittedName>
</protein>
<dbReference type="Proteomes" id="UP000290572">
    <property type="component" value="Unassembled WGS sequence"/>
</dbReference>
<dbReference type="GO" id="GO:0005737">
    <property type="term" value="C:cytoplasm"/>
    <property type="evidence" value="ECO:0007669"/>
    <property type="project" value="TreeGrafter"/>
</dbReference>
<sequence>MFTHSIKPALTLQQAKELFGLLGYQVSSLKGDEELALNSKLVPADFLLSFACGFFAARMECQLLLSALGSVDRGLEWALQLVKERQLGLSLQVALENTKRKSDAASVSDTVLAGGMDAELDLYTEQADASHVMSTSYSPPHSPYTQPKEIVVNQPLPKEPSQSHLGSNEDARHRRYAGIVVPCIVNGVALKKP</sequence>
<dbReference type="AlphaFoldDB" id="A0A498LV73"/>
<dbReference type="STRING" id="84645.A0A498LV73"/>
<gene>
    <name evidence="1" type="ORF">ROHU_030374</name>
</gene>
<dbReference type="PANTHER" id="PTHR15326:SF7">
    <property type="entry name" value="SPERMATOGENESIS-ASSOCIATED PROTEIN 2-LIKE PROTEIN"/>
    <property type="match status" value="1"/>
</dbReference>
<dbReference type="EMBL" id="QBIY01013157">
    <property type="protein sequence ID" value="RXN11026.1"/>
    <property type="molecule type" value="Genomic_DNA"/>
</dbReference>
<dbReference type="Gene3D" id="1.20.58.2190">
    <property type="match status" value="1"/>
</dbReference>
<accession>A0A498LV73</accession>
<reference evidence="1 2" key="1">
    <citation type="submission" date="2018-03" db="EMBL/GenBank/DDBJ databases">
        <title>Draft genome sequence of Rohu Carp (Labeo rohita).</title>
        <authorList>
            <person name="Das P."/>
            <person name="Kushwaha B."/>
            <person name="Joshi C.G."/>
            <person name="Kumar D."/>
            <person name="Nagpure N.S."/>
            <person name="Sahoo L."/>
            <person name="Das S.P."/>
            <person name="Bit A."/>
            <person name="Patnaik S."/>
            <person name="Meher P.K."/>
            <person name="Jayasankar P."/>
            <person name="Koringa P.G."/>
            <person name="Patel N.V."/>
            <person name="Hinsu A.T."/>
            <person name="Kumar R."/>
            <person name="Pandey M."/>
            <person name="Agarwal S."/>
            <person name="Srivastava S."/>
            <person name="Singh M."/>
            <person name="Iquebal M.A."/>
            <person name="Jaiswal S."/>
            <person name="Angadi U.B."/>
            <person name="Kumar N."/>
            <person name="Raza M."/>
            <person name="Shah T.M."/>
            <person name="Rai A."/>
            <person name="Jena J.K."/>
        </authorList>
    </citation>
    <scope>NUCLEOTIDE SEQUENCE [LARGE SCALE GENOMIC DNA]</scope>
    <source>
        <strain evidence="1">DASCIFA01</strain>
        <tissue evidence="1">Testis</tissue>
    </source>
</reference>
<evidence type="ECO:0000313" key="2">
    <source>
        <dbReference type="Proteomes" id="UP000290572"/>
    </source>
</evidence>
<proteinExistence type="predicted"/>
<keyword evidence="2" id="KW-1185">Reference proteome</keyword>
<dbReference type="PANTHER" id="PTHR15326">
    <property type="entry name" value="SPERMATOGENESIS-ASSOCIATED PROTEIN 2/TAMOZHENNIC"/>
    <property type="match status" value="1"/>
</dbReference>
<evidence type="ECO:0000313" key="1">
    <source>
        <dbReference type="EMBL" id="RXN11026.1"/>
    </source>
</evidence>
<comment type="caution">
    <text evidence="1">The sequence shown here is derived from an EMBL/GenBank/DDBJ whole genome shotgun (WGS) entry which is preliminary data.</text>
</comment>
<organism evidence="1 2">
    <name type="scientific">Labeo rohita</name>
    <name type="common">Indian major carp</name>
    <name type="synonym">Cyprinus rohita</name>
    <dbReference type="NCBI Taxonomy" id="84645"/>
    <lineage>
        <taxon>Eukaryota</taxon>
        <taxon>Metazoa</taxon>
        <taxon>Chordata</taxon>
        <taxon>Craniata</taxon>
        <taxon>Vertebrata</taxon>
        <taxon>Euteleostomi</taxon>
        <taxon>Actinopterygii</taxon>
        <taxon>Neopterygii</taxon>
        <taxon>Teleostei</taxon>
        <taxon>Ostariophysi</taxon>
        <taxon>Cypriniformes</taxon>
        <taxon>Cyprinidae</taxon>
        <taxon>Labeoninae</taxon>
        <taxon>Labeonini</taxon>
        <taxon>Labeo</taxon>
    </lineage>
</organism>
<name>A0A498LV73_LABRO</name>